<feature type="compositionally biased region" description="Low complexity" evidence="1">
    <location>
        <begin position="321"/>
        <end position="395"/>
    </location>
</feature>
<dbReference type="Gene3D" id="3.10.20.90">
    <property type="entry name" value="Phosphatidylinositol 3-kinase Catalytic Subunit, Chain A, domain 1"/>
    <property type="match status" value="1"/>
</dbReference>
<sequence>MNEKLQLPLKHTMFPGIAEAVRCATLYEPSPCVCLQHDQKLSQQSLCILTELQWGEHYCPDDTMNGQLDLSGKLIIKAQLGDDIRRIPIHNEDITYDELVLMMQRVFRGKLQSNDEVTIKYKDEDDDLITIFDSSDLSFAIQCSRILKLTLFVNGHPRPLESSQVKYLRRELIELRNKVNNLLDVLEPPSEPGLTASAPESADSVDAHQGRAMAADPGLKHAPVPVSAASMSAFDPLKNQDEVSKNVISAFGLSEDHIPAPQGVSAEERSCTPDSIASSSSAAPQPQAPYAAVQQGAPTAMDGQMYQQYQAPGGYPPQQPTPQQQQQQQQQQQYGMQYPAGYTPQPGAPQAAAPQPQQQQPFQNYPAPTSQAPGQAPGPSFQGGQQQAPQPQGAQPYPPGAFSTQNYPSQANQPANYSQPPASQPGQAYQPRPGYTPPPGSNVTPPPGTSNPYARNRPPFGSGYAQPGPGYR</sequence>
<dbReference type="InterPro" id="IPR033512">
    <property type="entry name" value="TFG"/>
</dbReference>
<dbReference type="CDD" id="cd06401">
    <property type="entry name" value="PB1_TFG"/>
    <property type="match status" value="1"/>
</dbReference>
<dbReference type="AlphaFoldDB" id="A0ABD0VZV4"/>
<feature type="region of interest" description="Disordered" evidence="1">
    <location>
        <begin position="186"/>
        <end position="211"/>
    </location>
</feature>
<dbReference type="SMART" id="SM00666">
    <property type="entry name" value="PB1"/>
    <property type="match status" value="1"/>
</dbReference>
<reference evidence="3 4" key="1">
    <citation type="submission" date="2024-06" db="EMBL/GenBank/DDBJ databases">
        <authorList>
            <person name="Pan Q."/>
            <person name="Wen M."/>
            <person name="Jouanno E."/>
            <person name="Zahm M."/>
            <person name="Klopp C."/>
            <person name="Cabau C."/>
            <person name="Louis A."/>
            <person name="Berthelot C."/>
            <person name="Parey E."/>
            <person name="Roest Crollius H."/>
            <person name="Montfort J."/>
            <person name="Robinson-Rechavi M."/>
            <person name="Bouchez O."/>
            <person name="Lampietro C."/>
            <person name="Lopez Roques C."/>
            <person name="Donnadieu C."/>
            <person name="Postlethwait J."/>
            <person name="Bobe J."/>
            <person name="Verreycken H."/>
            <person name="Guiguen Y."/>
        </authorList>
    </citation>
    <scope>NUCLEOTIDE SEQUENCE [LARGE SCALE GENOMIC DNA]</scope>
    <source>
        <strain evidence="3">Up_M1</strain>
        <tissue evidence="3">Testis</tissue>
    </source>
</reference>
<dbReference type="Proteomes" id="UP001557470">
    <property type="component" value="Unassembled WGS sequence"/>
</dbReference>
<dbReference type="InterPro" id="IPR000270">
    <property type="entry name" value="PB1_dom"/>
</dbReference>
<proteinExistence type="predicted"/>
<name>A0ABD0VZV4_UMBPY</name>
<gene>
    <name evidence="3" type="ORF">UPYG_G00306650</name>
</gene>
<dbReference type="EMBL" id="JAGEUA010000010">
    <property type="protein sequence ID" value="KAL0963460.1"/>
    <property type="molecule type" value="Genomic_DNA"/>
</dbReference>
<dbReference type="PANTHER" id="PTHR15335">
    <property type="entry name" value="PROTEIN TFG"/>
    <property type="match status" value="1"/>
</dbReference>
<keyword evidence="4" id="KW-1185">Reference proteome</keyword>
<feature type="compositionally biased region" description="Low complexity" evidence="1">
    <location>
        <begin position="277"/>
        <end position="313"/>
    </location>
</feature>
<dbReference type="InterPro" id="IPR053793">
    <property type="entry name" value="PB1-like"/>
</dbReference>
<evidence type="ECO:0000259" key="2">
    <source>
        <dbReference type="PROSITE" id="PS51745"/>
    </source>
</evidence>
<accession>A0ABD0VZV4</accession>
<organism evidence="3 4">
    <name type="scientific">Umbra pygmaea</name>
    <name type="common">Eastern mudminnow</name>
    <dbReference type="NCBI Taxonomy" id="75934"/>
    <lineage>
        <taxon>Eukaryota</taxon>
        <taxon>Metazoa</taxon>
        <taxon>Chordata</taxon>
        <taxon>Craniata</taxon>
        <taxon>Vertebrata</taxon>
        <taxon>Euteleostomi</taxon>
        <taxon>Actinopterygii</taxon>
        <taxon>Neopterygii</taxon>
        <taxon>Teleostei</taxon>
        <taxon>Protacanthopterygii</taxon>
        <taxon>Esociformes</taxon>
        <taxon>Umbridae</taxon>
        <taxon>Umbra</taxon>
    </lineage>
</organism>
<comment type="caution">
    <text evidence="3">The sequence shown here is derived from an EMBL/GenBank/DDBJ whole genome shotgun (WGS) entry which is preliminary data.</text>
</comment>
<feature type="domain" description="PB1" evidence="2">
    <location>
        <begin position="73"/>
        <end position="154"/>
    </location>
</feature>
<evidence type="ECO:0000256" key="1">
    <source>
        <dbReference type="SAM" id="MobiDB-lite"/>
    </source>
</evidence>
<dbReference type="SUPFAM" id="SSF54277">
    <property type="entry name" value="CAD &amp; PB1 domains"/>
    <property type="match status" value="1"/>
</dbReference>
<feature type="region of interest" description="Disordered" evidence="1">
    <location>
        <begin position="259"/>
        <end position="472"/>
    </location>
</feature>
<dbReference type="Pfam" id="PF00564">
    <property type="entry name" value="PB1"/>
    <property type="match status" value="1"/>
</dbReference>
<evidence type="ECO:0000313" key="3">
    <source>
        <dbReference type="EMBL" id="KAL0963460.1"/>
    </source>
</evidence>
<dbReference type="FunFam" id="3.10.20.90:FF:000045">
    <property type="entry name" value="TFG isoform 1"/>
    <property type="match status" value="1"/>
</dbReference>
<evidence type="ECO:0000313" key="4">
    <source>
        <dbReference type="Proteomes" id="UP001557470"/>
    </source>
</evidence>
<dbReference type="PANTHER" id="PTHR15335:SF7">
    <property type="entry name" value="PROTEIN TFG"/>
    <property type="match status" value="1"/>
</dbReference>
<dbReference type="InterPro" id="IPR034857">
    <property type="entry name" value="PB1_TFG"/>
</dbReference>
<protein>
    <recommendedName>
        <fullName evidence="2">PB1 domain-containing protein</fullName>
    </recommendedName>
</protein>
<dbReference type="PROSITE" id="PS51745">
    <property type="entry name" value="PB1"/>
    <property type="match status" value="1"/>
</dbReference>
<feature type="compositionally biased region" description="Pro residues" evidence="1">
    <location>
        <begin position="434"/>
        <end position="449"/>
    </location>
</feature>
<feature type="compositionally biased region" description="Polar residues" evidence="1">
    <location>
        <begin position="402"/>
        <end position="427"/>
    </location>
</feature>